<dbReference type="GO" id="GO:0016757">
    <property type="term" value="F:glycosyltransferase activity"/>
    <property type="evidence" value="ECO:0007669"/>
    <property type="project" value="TreeGrafter"/>
</dbReference>
<organism evidence="3 4">
    <name type="scientific">Bacteroides xylanisolvens</name>
    <dbReference type="NCBI Taxonomy" id="371601"/>
    <lineage>
        <taxon>Bacteria</taxon>
        <taxon>Pseudomonadati</taxon>
        <taxon>Bacteroidota</taxon>
        <taxon>Bacteroidia</taxon>
        <taxon>Bacteroidales</taxon>
        <taxon>Bacteroidaceae</taxon>
        <taxon>Bacteroides</taxon>
    </lineage>
</organism>
<dbReference type="PANTHER" id="PTHR46401:SF2">
    <property type="entry name" value="GLYCOSYLTRANSFERASE WBBK-RELATED"/>
    <property type="match status" value="1"/>
</dbReference>
<dbReference type="SUPFAM" id="SSF53756">
    <property type="entry name" value="UDP-Glycosyltransferase/glycogen phosphorylase"/>
    <property type="match status" value="1"/>
</dbReference>
<dbReference type="GO" id="GO:0009103">
    <property type="term" value="P:lipopolysaccharide biosynthetic process"/>
    <property type="evidence" value="ECO:0007669"/>
    <property type="project" value="TreeGrafter"/>
</dbReference>
<dbReference type="Pfam" id="PF13692">
    <property type="entry name" value="Glyco_trans_1_4"/>
    <property type="match status" value="1"/>
</dbReference>
<dbReference type="Gene3D" id="3.40.50.2000">
    <property type="entry name" value="Glycogen Phosphorylase B"/>
    <property type="match status" value="1"/>
</dbReference>
<dbReference type="RefSeq" id="WP_118217923.1">
    <property type="nucleotide sequence ID" value="NZ_JAASHA010000030.1"/>
</dbReference>
<dbReference type="AlphaFoldDB" id="A0A415KWG7"/>
<dbReference type="EMBL" id="QROO01000004">
    <property type="protein sequence ID" value="RHL40625.1"/>
    <property type="molecule type" value="Genomic_DNA"/>
</dbReference>
<dbReference type="Proteomes" id="UP000284495">
    <property type="component" value="Unassembled WGS sequence"/>
</dbReference>
<protein>
    <submittedName>
        <fullName evidence="3">Glycosyltransferase</fullName>
    </submittedName>
</protein>
<evidence type="ECO:0000313" key="2">
    <source>
        <dbReference type="EMBL" id="KAB6139481.1"/>
    </source>
</evidence>
<keyword evidence="1 3" id="KW-0808">Transferase</keyword>
<reference evidence="2 5" key="2">
    <citation type="journal article" date="2019" name="Nat. Med.">
        <title>A library of human gut bacterial isolates paired with longitudinal multiomics data enables mechanistic microbiome research.</title>
        <authorList>
            <person name="Poyet M."/>
            <person name="Groussin M."/>
            <person name="Gibbons S.M."/>
            <person name="Avila-Pacheco J."/>
            <person name="Jiang X."/>
            <person name="Kearney S.M."/>
            <person name="Perrotta A.R."/>
            <person name="Berdy B."/>
            <person name="Zhao S."/>
            <person name="Lieberman T.D."/>
            <person name="Swanson P.K."/>
            <person name="Smith M."/>
            <person name="Roesemann S."/>
            <person name="Alexander J.E."/>
            <person name="Rich S.A."/>
            <person name="Livny J."/>
            <person name="Vlamakis H."/>
            <person name="Clish C."/>
            <person name="Bullock K."/>
            <person name="Deik A."/>
            <person name="Scott J."/>
            <person name="Pierce K.A."/>
            <person name="Xavier R.J."/>
            <person name="Alm E.J."/>
        </authorList>
    </citation>
    <scope>NUCLEOTIDE SEQUENCE [LARGE SCALE GENOMIC DNA]</scope>
    <source>
        <strain evidence="2 5">BIOML-A58</strain>
    </source>
</reference>
<evidence type="ECO:0000313" key="4">
    <source>
        <dbReference type="Proteomes" id="UP000284495"/>
    </source>
</evidence>
<comment type="caution">
    <text evidence="3">The sequence shown here is derived from an EMBL/GenBank/DDBJ whole genome shotgun (WGS) entry which is preliminary data.</text>
</comment>
<evidence type="ECO:0000313" key="3">
    <source>
        <dbReference type="EMBL" id="RHL40625.1"/>
    </source>
</evidence>
<evidence type="ECO:0000256" key="1">
    <source>
        <dbReference type="ARBA" id="ARBA00022679"/>
    </source>
</evidence>
<name>A0A415KWG7_9BACE</name>
<proteinExistence type="predicted"/>
<dbReference type="Proteomes" id="UP000434604">
    <property type="component" value="Unassembled WGS sequence"/>
</dbReference>
<dbReference type="EMBL" id="WDED01000064">
    <property type="protein sequence ID" value="KAB6139481.1"/>
    <property type="molecule type" value="Genomic_DNA"/>
</dbReference>
<gene>
    <name evidence="3" type="ORF">DW027_04390</name>
    <name evidence="2" type="ORF">GA398_24565</name>
</gene>
<dbReference type="CDD" id="cd03801">
    <property type="entry name" value="GT4_PimA-like"/>
    <property type="match status" value="1"/>
</dbReference>
<dbReference type="PANTHER" id="PTHR46401">
    <property type="entry name" value="GLYCOSYLTRANSFERASE WBBK-RELATED"/>
    <property type="match status" value="1"/>
</dbReference>
<accession>A0A415KWG7</accession>
<evidence type="ECO:0000313" key="5">
    <source>
        <dbReference type="Proteomes" id="UP000434604"/>
    </source>
</evidence>
<reference evidence="3 4" key="1">
    <citation type="submission" date="2018-08" db="EMBL/GenBank/DDBJ databases">
        <title>A genome reference for cultivated species of the human gut microbiota.</title>
        <authorList>
            <person name="Zou Y."/>
            <person name="Xue W."/>
            <person name="Luo G."/>
        </authorList>
    </citation>
    <scope>NUCLEOTIDE SEQUENCE [LARGE SCALE GENOMIC DNA]</scope>
    <source>
        <strain evidence="3 4">AF38-2</strain>
    </source>
</reference>
<sequence length="370" mass="43453">MKKKLIFVNPLCYYDTDKTVLRYLSKEYDVTWYPITHRTSVENYSVAELLEYAQMYNIECIPCIFNTRMRSLKNFSIYYKLVFSIRNANADLVYTSTIILYWHIFASLLLNKKIVIQGIHDVEIHSGVKSGLLFSVINMFRFKAYKYFVTYSKNQQELLLGKYKKTSYCVGMSKKNFGQSLLHPPLIEKEIRVLFFGGISRYKGIDLLIETFEKLCVDVDNHKIHLSICGHGEFWNQCKQQIRTRQLYNLQIRFIDNQEIPDLMCSHHFLILPYRDVTNSGPMMIALNYNLPIIAPKIGCFNDVYTEENAVLYAPEKLYQALISVNEMKNSEYLSMKKSCCELSAKYTEEEIAERYINFFRSVVNENVNI</sequence>